<proteinExistence type="inferred from homology"/>
<dbReference type="InterPro" id="IPR002052">
    <property type="entry name" value="DNA_methylase_N6_adenine_CS"/>
</dbReference>
<evidence type="ECO:0000313" key="9">
    <source>
        <dbReference type="Proteomes" id="UP000290092"/>
    </source>
</evidence>
<evidence type="ECO:0000256" key="1">
    <source>
        <dbReference type="ARBA" id="ARBA00006594"/>
    </source>
</evidence>
<comment type="catalytic activity">
    <reaction evidence="6">
        <text>a 2'-deoxyadenosine in DNA + S-adenosyl-L-methionine = an N(6)-methyl-2'-deoxyadenosine in DNA + S-adenosyl-L-homocysteine + H(+)</text>
        <dbReference type="Rhea" id="RHEA:15197"/>
        <dbReference type="Rhea" id="RHEA-COMP:12418"/>
        <dbReference type="Rhea" id="RHEA-COMP:12419"/>
        <dbReference type="ChEBI" id="CHEBI:15378"/>
        <dbReference type="ChEBI" id="CHEBI:57856"/>
        <dbReference type="ChEBI" id="CHEBI:59789"/>
        <dbReference type="ChEBI" id="CHEBI:90615"/>
        <dbReference type="ChEBI" id="CHEBI:90616"/>
        <dbReference type="EC" id="2.1.1.72"/>
    </reaction>
</comment>
<evidence type="ECO:0000256" key="3">
    <source>
        <dbReference type="ARBA" id="ARBA00022603"/>
    </source>
</evidence>
<dbReference type="KEGG" id="amyt:AMYT_2681"/>
<dbReference type="PRINTS" id="PR00506">
    <property type="entry name" value="D21N6MTFRASE"/>
</dbReference>
<evidence type="ECO:0000256" key="5">
    <source>
        <dbReference type="ARBA" id="ARBA00022691"/>
    </source>
</evidence>
<comment type="caution">
    <text evidence="8">The sequence shown here is derived from an EMBL/GenBank/DDBJ whole genome shotgun (WGS) entry which is preliminary data.</text>
</comment>
<dbReference type="EMBL" id="NXID01000063">
    <property type="protein sequence ID" value="RXK13688.1"/>
    <property type="molecule type" value="Genomic_DNA"/>
</dbReference>
<keyword evidence="9" id="KW-1185">Reference proteome</keyword>
<dbReference type="Proteomes" id="UP000290092">
    <property type="component" value="Unassembled WGS sequence"/>
</dbReference>
<keyword evidence="3" id="KW-0489">Methyltransferase</keyword>
<dbReference type="SUPFAM" id="SSF53335">
    <property type="entry name" value="S-adenosyl-L-methionine-dependent methyltransferases"/>
    <property type="match status" value="1"/>
</dbReference>
<reference evidence="8 9" key="1">
    <citation type="submission" date="2017-09" db="EMBL/GenBank/DDBJ databases">
        <title>Genomics of the genus Arcobacter.</title>
        <authorList>
            <person name="Perez-Cataluna A."/>
            <person name="Figueras M.J."/>
            <person name="Salas-Masso N."/>
        </authorList>
    </citation>
    <scope>NUCLEOTIDE SEQUENCE [LARGE SCALE GENOMIC DNA]</scope>
    <source>
        <strain evidence="8 9">CECT 7386</strain>
    </source>
</reference>
<evidence type="ECO:0000256" key="2">
    <source>
        <dbReference type="ARBA" id="ARBA00011900"/>
    </source>
</evidence>
<gene>
    <name evidence="8" type="ORF">CP985_13285</name>
</gene>
<dbReference type="Pfam" id="PF01555">
    <property type="entry name" value="N6_N4_Mtase"/>
    <property type="match status" value="1"/>
</dbReference>
<evidence type="ECO:0000259" key="7">
    <source>
        <dbReference type="Pfam" id="PF01555"/>
    </source>
</evidence>
<dbReference type="InterPro" id="IPR002941">
    <property type="entry name" value="DNA_methylase_N4/N6"/>
</dbReference>
<comment type="similarity">
    <text evidence="1">Belongs to the N(4)/N(6)-methyltransferase family.</text>
</comment>
<dbReference type="GO" id="GO:0032259">
    <property type="term" value="P:methylation"/>
    <property type="evidence" value="ECO:0007669"/>
    <property type="project" value="UniProtKB-KW"/>
</dbReference>
<evidence type="ECO:0000256" key="6">
    <source>
        <dbReference type="ARBA" id="ARBA00047942"/>
    </source>
</evidence>
<protein>
    <recommendedName>
        <fullName evidence="2">site-specific DNA-methyltransferase (adenine-specific)</fullName>
        <ecNumber evidence="2">2.1.1.72</ecNumber>
    </recommendedName>
</protein>
<dbReference type="AlphaFoldDB" id="A0AAX2AE56"/>
<dbReference type="GO" id="GO:0008170">
    <property type="term" value="F:N-methyltransferase activity"/>
    <property type="evidence" value="ECO:0007669"/>
    <property type="project" value="InterPro"/>
</dbReference>
<dbReference type="InterPro" id="IPR029063">
    <property type="entry name" value="SAM-dependent_MTases_sf"/>
</dbReference>
<dbReference type="RefSeq" id="WP_114843026.1">
    <property type="nucleotide sequence ID" value="NZ_CP031219.1"/>
</dbReference>
<evidence type="ECO:0000256" key="4">
    <source>
        <dbReference type="ARBA" id="ARBA00022679"/>
    </source>
</evidence>
<dbReference type="EC" id="2.1.1.72" evidence="2"/>
<dbReference type="PROSITE" id="PS00092">
    <property type="entry name" value="N6_MTASE"/>
    <property type="match status" value="1"/>
</dbReference>
<dbReference type="GO" id="GO:0003677">
    <property type="term" value="F:DNA binding"/>
    <property type="evidence" value="ECO:0007669"/>
    <property type="project" value="InterPro"/>
</dbReference>
<evidence type="ECO:0000313" key="8">
    <source>
        <dbReference type="EMBL" id="RXK13688.1"/>
    </source>
</evidence>
<keyword evidence="5" id="KW-0949">S-adenosyl-L-methionine</keyword>
<sequence length="592" mass="68471">MPTLNWIGKENVINHHNEIEYNVLACKENFGEKNSGNLLVKGDNLLALKALLPYYANQIKMIYIDPPYNTGNTSWVYNDAVDSHIIKKWLHATVDKEDLSRTDKWLCMMYPRLKLLHKFLKEDGVIFISIDEAEINTLKLIMDEIFGSQNYATTLFWQSRTSKQNDTDISTNGEYILAYAKNRRLKDRRLKETNISSWFNDESFVFYPDEVDIKRYSNPDNDPRGPWKADPFDAPNIRENLTYEIVNPITKVKYLPPEGRCWRTEESSYDKLYEDERIIFGADGLGKPQLKVFYEEKKIFGEVPTTWLPGNDYGTTTSASKELKNIFGKKVFDYPKPVELIKHLLHLATKDGDIVLDSFAGSGSTAQAVLEQNQKDGFNRKFILIEMEEYAEEITANRIKKVIKGYEFTGTQKTELFKKKLGMAQILKPNIMEKLSIDIENTITEQTPNFDKISKSFKENTVTLIGQNNIKKFKKGIGGGFQYCELSEPLFDEYGLLNEKISHSTLAKHLYFTEFGQALNIQITNENYLGTINNVSLYLFSKEDFKKNNFNQIIKNNNQQSIVYADRTTISEYELSKHNITFKQLPFSIKDK</sequence>
<dbReference type="GO" id="GO:0009007">
    <property type="term" value="F:site-specific DNA-methyltransferase (adenine-specific) activity"/>
    <property type="evidence" value="ECO:0007669"/>
    <property type="project" value="UniProtKB-EC"/>
</dbReference>
<dbReference type="InterPro" id="IPR002295">
    <property type="entry name" value="N4/N6-MTase_EcoPI_Mod-like"/>
</dbReference>
<name>A0AAX2AE56_9BACT</name>
<dbReference type="PIRSF" id="PIRSF015855">
    <property type="entry name" value="TypeIII_Mtase_mKpnI"/>
    <property type="match status" value="1"/>
</dbReference>
<organism evidence="8 9">
    <name type="scientific">Malaciobacter mytili LMG 24559</name>
    <dbReference type="NCBI Taxonomy" id="1032238"/>
    <lineage>
        <taxon>Bacteria</taxon>
        <taxon>Pseudomonadati</taxon>
        <taxon>Campylobacterota</taxon>
        <taxon>Epsilonproteobacteria</taxon>
        <taxon>Campylobacterales</taxon>
        <taxon>Arcobacteraceae</taxon>
        <taxon>Malaciobacter</taxon>
    </lineage>
</organism>
<accession>A0AAX2AE56</accession>
<dbReference type="Gene3D" id="3.40.50.150">
    <property type="entry name" value="Vaccinia Virus protein VP39"/>
    <property type="match status" value="1"/>
</dbReference>
<feature type="domain" description="DNA methylase N-4/N-6" evidence="7">
    <location>
        <begin position="59"/>
        <end position="395"/>
    </location>
</feature>
<keyword evidence="4" id="KW-0808">Transferase</keyword>